<name>A0A8H3QJR1_9GLOM</name>
<reference evidence="1" key="1">
    <citation type="submission" date="2019-10" db="EMBL/GenBank/DDBJ databases">
        <title>Conservation and host-specific expression of non-tandemly repeated heterogenous ribosome RNA gene in arbuscular mycorrhizal fungi.</title>
        <authorList>
            <person name="Maeda T."/>
            <person name="Kobayashi Y."/>
            <person name="Nakagawa T."/>
            <person name="Ezawa T."/>
            <person name="Yamaguchi K."/>
            <person name="Bino T."/>
            <person name="Nishimoto Y."/>
            <person name="Shigenobu S."/>
            <person name="Kawaguchi M."/>
        </authorList>
    </citation>
    <scope>NUCLEOTIDE SEQUENCE</scope>
    <source>
        <strain evidence="1">HR1</strain>
    </source>
</reference>
<proteinExistence type="predicted"/>
<dbReference type="EMBL" id="BLAL01000060">
    <property type="protein sequence ID" value="GES82293.1"/>
    <property type="molecule type" value="Genomic_DNA"/>
</dbReference>
<protein>
    <submittedName>
        <fullName evidence="1">Uncharacterized protein</fullName>
    </submittedName>
</protein>
<dbReference type="OrthoDB" id="2348739at2759"/>
<dbReference type="Proteomes" id="UP000615446">
    <property type="component" value="Unassembled WGS sequence"/>
</dbReference>
<organism evidence="1 2">
    <name type="scientific">Rhizophagus clarus</name>
    <dbReference type="NCBI Taxonomy" id="94130"/>
    <lineage>
        <taxon>Eukaryota</taxon>
        <taxon>Fungi</taxon>
        <taxon>Fungi incertae sedis</taxon>
        <taxon>Mucoromycota</taxon>
        <taxon>Glomeromycotina</taxon>
        <taxon>Glomeromycetes</taxon>
        <taxon>Glomerales</taxon>
        <taxon>Glomeraceae</taxon>
        <taxon>Rhizophagus</taxon>
    </lineage>
</organism>
<gene>
    <name evidence="1" type="ORF">RCL2_000950600</name>
</gene>
<sequence>MNNMNGQSFMDYLQPIYTQFYNMSTMQHKQVLPVLSYLKFYYHSPNDFNFYLVICKIILQNSFNDHYNHDHEFFYQHPRLPSIKYHVTCKLIPYSIVESILNNDGECGMNFYTKLLSLDQKFYLEQNLKNQLYYRMYCTNSLHNDVANYAVSVEDTQLSLYNDNHNILYSQQNDVSQQNNFGVTR</sequence>
<dbReference type="AlphaFoldDB" id="A0A8H3QJR1"/>
<accession>A0A8H3QJR1</accession>
<evidence type="ECO:0000313" key="2">
    <source>
        <dbReference type="Proteomes" id="UP000615446"/>
    </source>
</evidence>
<comment type="caution">
    <text evidence="1">The sequence shown here is derived from an EMBL/GenBank/DDBJ whole genome shotgun (WGS) entry which is preliminary data.</text>
</comment>
<evidence type="ECO:0000313" key="1">
    <source>
        <dbReference type="EMBL" id="GES82293.1"/>
    </source>
</evidence>